<evidence type="ECO:0000256" key="1">
    <source>
        <dbReference type="SAM" id="MobiDB-lite"/>
    </source>
</evidence>
<dbReference type="Proteomes" id="UP000046947">
    <property type="component" value="Unassembled WGS sequence"/>
</dbReference>
<dbReference type="Proteomes" id="UP000039217">
    <property type="component" value="Unassembled WGS sequence"/>
</dbReference>
<dbReference type="EMBL" id="CQQC01002392">
    <property type="protein sequence ID" value="CNW78601.1"/>
    <property type="molecule type" value="Genomic_DNA"/>
</dbReference>
<dbReference type="EMBL" id="CSAJ01000043">
    <property type="protein sequence ID" value="COV60862.1"/>
    <property type="molecule type" value="Genomic_DNA"/>
</dbReference>
<dbReference type="EMBL" id="CFOH01000034">
    <property type="protein sequence ID" value="CFE46757.1"/>
    <property type="molecule type" value="Genomic_DNA"/>
</dbReference>
<evidence type="ECO:0000313" key="4">
    <source>
        <dbReference type="EMBL" id="COV60862.1"/>
    </source>
</evidence>
<name>A0A655I750_MYCTX</name>
<evidence type="ECO:0000313" key="5">
    <source>
        <dbReference type="Proteomes" id="UP000039217"/>
    </source>
</evidence>
<evidence type="ECO:0000313" key="6">
    <source>
        <dbReference type="Proteomes" id="UP000044938"/>
    </source>
</evidence>
<proteinExistence type="predicted"/>
<dbReference type="AlphaFoldDB" id="A0A655I750"/>
<protein>
    <submittedName>
        <fullName evidence="4">Uncharacterized protein</fullName>
    </submittedName>
</protein>
<dbReference type="Proteomes" id="UP000044938">
    <property type="component" value="Unassembled WGS sequence"/>
</dbReference>
<evidence type="ECO:0000313" key="7">
    <source>
        <dbReference type="Proteomes" id="UP000046947"/>
    </source>
</evidence>
<evidence type="ECO:0000313" key="3">
    <source>
        <dbReference type="EMBL" id="CNW78601.1"/>
    </source>
</evidence>
<organism evidence="4 6">
    <name type="scientific">Mycobacterium tuberculosis</name>
    <dbReference type="NCBI Taxonomy" id="1773"/>
    <lineage>
        <taxon>Bacteria</taxon>
        <taxon>Bacillati</taxon>
        <taxon>Actinomycetota</taxon>
        <taxon>Actinomycetes</taxon>
        <taxon>Mycobacteriales</taxon>
        <taxon>Mycobacteriaceae</taxon>
        <taxon>Mycobacterium</taxon>
        <taxon>Mycobacterium tuberculosis complex</taxon>
    </lineage>
</organism>
<evidence type="ECO:0000313" key="2">
    <source>
        <dbReference type="EMBL" id="CFE46757.1"/>
    </source>
</evidence>
<sequence length="68" mass="7130">MSREASSRTCSTPNRAGNRRTGGAWALVSRLTAATTLSHSKTLSGVLPNAGRATRVCRPACGSLSRRT</sequence>
<accession>A0A655I750</accession>
<gene>
    <name evidence="3" type="ORF">ERS007661_04268</name>
    <name evidence="2" type="ORF">ERS007688_00386</name>
    <name evidence="4" type="ORF">ERS007720_00558</name>
</gene>
<reference evidence="5 6" key="1">
    <citation type="submission" date="2015-03" db="EMBL/GenBank/DDBJ databases">
        <authorList>
            <consortium name="Pathogen Informatics"/>
        </authorList>
    </citation>
    <scope>NUCLEOTIDE SEQUENCE [LARGE SCALE GENOMIC DNA]</scope>
    <source>
        <strain evidence="3 5">D00501624</strain>
        <strain evidence="2 7">H09601792</strain>
        <strain evidence="4 6">M09401471</strain>
    </source>
</reference>
<feature type="region of interest" description="Disordered" evidence="1">
    <location>
        <begin position="1"/>
        <end position="20"/>
    </location>
</feature>